<protein>
    <submittedName>
        <fullName evidence="2">Uncharacterized protein</fullName>
    </submittedName>
</protein>
<evidence type="ECO:0000256" key="1">
    <source>
        <dbReference type="SAM" id="MobiDB-lite"/>
    </source>
</evidence>
<keyword evidence="3" id="KW-1185">Reference proteome</keyword>
<evidence type="ECO:0000313" key="3">
    <source>
        <dbReference type="Proteomes" id="UP000024635"/>
    </source>
</evidence>
<feature type="compositionally biased region" description="Basic and acidic residues" evidence="1">
    <location>
        <begin position="227"/>
        <end position="237"/>
    </location>
</feature>
<sequence length="271" mass="30731">MSISLTPSKQSNERKLAFQDSINKKVLLEWVRVTGLPNPRKKSFDRILQEFSSDILKYPKEKPLAFSWPTAAGMSGNILAIRAKVTYDFWRHFITEGRGLLAEYNKKNNLDIRINREQTIHVSDNERLGLYIRKYIREVHSKANRKCPDVTYKKGILTIGKEYSMTPTMAAIQFGINLEAWNGLPIQELMSPKEKEALKRGEVKAGSLRLTGVNLTKALTLKSGMDNNKENDQEKSESCTSTAESPELENGRKRPTNSEGFENNPAKLAKV</sequence>
<reference evidence="3" key="1">
    <citation type="journal article" date="2015" name="Nat. Genet.">
        <title>The genome and transcriptome of the zoonotic hookworm Ancylostoma ceylanicum identify infection-specific gene families.</title>
        <authorList>
            <person name="Schwarz E.M."/>
            <person name="Hu Y."/>
            <person name="Antoshechkin I."/>
            <person name="Miller M.M."/>
            <person name="Sternberg P.W."/>
            <person name="Aroian R.V."/>
        </authorList>
    </citation>
    <scope>NUCLEOTIDE SEQUENCE</scope>
    <source>
        <strain evidence="3">HY135</strain>
    </source>
</reference>
<comment type="caution">
    <text evidence="2">The sequence shown here is derived from an EMBL/GenBank/DDBJ whole genome shotgun (WGS) entry which is preliminary data.</text>
</comment>
<proteinExistence type="predicted"/>
<dbReference type="AlphaFoldDB" id="A0A016W5A3"/>
<dbReference type="OrthoDB" id="5865824at2759"/>
<dbReference type="Proteomes" id="UP000024635">
    <property type="component" value="Unassembled WGS sequence"/>
</dbReference>
<accession>A0A016W5A3</accession>
<feature type="region of interest" description="Disordered" evidence="1">
    <location>
        <begin position="221"/>
        <end position="271"/>
    </location>
</feature>
<name>A0A016W5A3_9BILA</name>
<organism evidence="2 3">
    <name type="scientific">Ancylostoma ceylanicum</name>
    <dbReference type="NCBI Taxonomy" id="53326"/>
    <lineage>
        <taxon>Eukaryota</taxon>
        <taxon>Metazoa</taxon>
        <taxon>Ecdysozoa</taxon>
        <taxon>Nematoda</taxon>
        <taxon>Chromadorea</taxon>
        <taxon>Rhabditida</taxon>
        <taxon>Rhabditina</taxon>
        <taxon>Rhabditomorpha</taxon>
        <taxon>Strongyloidea</taxon>
        <taxon>Ancylostomatidae</taxon>
        <taxon>Ancylostomatinae</taxon>
        <taxon>Ancylostoma</taxon>
    </lineage>
</organism>
<evidence type="ECO:0000313" key="2">
    <source>
        <dbReference type="EMBL" id="EYC34994.1"/>
    </source>
</evidence>
<gene>
    <name evidence="2" type="primary">Acey_s1201.g3750</name>
    <name evidence="2" type="ORF">Y032_1201g3750</name>
</gene>
<dbReference type="EMBL" id="JARK01000800">
    <property type="protein sequence ID" value="EYC34994.1"/>
    <property type="molecule type" value="Genomic_DNA"/>
</dbReference>